<comment type="similarity">
    <text evidence="2">Belongs to the EMC4 family.</text>
</comment>
<gene>
    <name evidence="10" type="ORF">Bathy05g01290</name>
</gene>
<dbReference type="EMBL" id="FO082274">
    <property type="protein sequence ID" value="CCO16698.1"/>
    <property type="molecule type" value="Genomic_DNA"/>
</dbReference>
<evidence type="ECO:0000256" key="9">
    <source>
        <dbReference type="SAM" id="Phobius"/>
    </source>
</evidence>
<evidence type="ECO:0000256" key="5">
    <source>
        <dbReference type="ARBA" id="ARBA00022824"/>
    </source>
</evidence>
<evidence type="ECO:0000256" key="3">
    <source>
        <dbReference type="ARBA" id="ARBA00020820"/>
    </source>
</evidence>
<dbReference type="GO" id="GO:0005789">
    <property type="term" value="C:endoplasmic reticulum membrane"/>
    <property type="evidence" value="ECO:0007669"/>
    <property type="project" value="UniProtKB-SubCell"/>
</dbReference>
<dbReference type="OrthoDB" id="369569at2759"/>
<dbReference type="Pfam" id="PF06417">
    <property type="entry name" value="EMC4"/>
    <property type="match status" value="1"/>
</dbReference>
<dbReference type="KEGG" id="bpg:Bathy05g01290"/>
<reference evidence="10 11" key="1">
    <citation type="submission" date="2011-10" db="EMBL/GenBank/DDBJ databases">
        <authorList>
            <person name="Genoscope - CEA"/>
        </authorList>
    </citation>
    <scope>NUCLEOTIDE SEQUENCE [LARGE SCALE GENOMIC DNA]</scope>
    <source>
        <strain evidence="10 11">RCC 1105</strain>
    </source>
</reference>
<accession>K8F563</accession>
<dbReference type="PANTHER" id="PTHR19315">
    <property type="entry name" value="ER MEMBRANE PROTEIN COMPLEX SUBUNIT 4"/>
    <property type="match status" value="1"/>
</dbReference>
<dbReference type="Proteomes" id="UP000198341">
    <property type="component" value="Chromosome 5"/>
</dbReference>
<organism evidence="10 11">
    <name type="scientific">Bathycoccus prasinos</name>
    <dbReference type="NCBI Taxonomy" id="41875"/>
    <lineage>
        <taxon>Eukaryota</taxon>
        <taxon>Viridiplantae</taxon>
        <taxon>Chlorophyta</taxon>
        <taxon>Mamiellophyceae</taxon>
        <taxon>Mamiellales</taxon>
        <taxon>Bathycoccaceae</taxon>
        <taxon>Bathycoccus</taxon>
    </lineage>
</organism>
<dbReference type="AlphaFoldDB" id="K8F563"/>
<evidence type="ECO:0000256" key="7">
    <source>
        <dbReference type="ARBA" id="ARBA00023136"/>
    </source>
</evidence>
<proteinExistence type="inferred from homology"/>
<keyword evidence="6 9" id="KW-1133">Transmembrane helix</keyword>
<keyword evidence="7 9" id="KW-0472">Membrane</keyword>
<name>K8F563_9CHLO</name>
<feature type="compositionally biased region" description="Gly residues" evidence="8">
    <location>
        <begin position="43"/>
        <end position="53"/>
    </location>
</feature>
<dbReference type="RefSeq" id="XP_007513140.1">
    <property type="nucleotide sequence ID" value="XM_007513078.1"/>
</dbReference>
<dbReference type="eggNOG" id="KOG3318">
    <property type="taxonomic scope" value="Eukaryota"/>
</dbReference>
<protein>
    <recommendedName>
        <fullName evidence="3">ER membrane protein complex subunit 4</fullName>
    </recommendedName>
</protein>
<evidence type="ECO:0000256" key="4">
    <source>
        <dbReference type="ARBA" id="ARBA00022692"/>
    </source>
</evidence>
<feature type="region of interest" description="Disordered" evidence="8">
    <location>
        <begin position="15"/>
        <end position="70"/>
    </location>
</feature>
<feature type="compositionally biased region" description="Low complexity" evidence="8">
    <location>
        <begin position="32"/>
        <end position="42"/>
    </location>
</feature>
<sequence>MSLYKVDFKPSALARSISKDTTNQHANPPGFNSNNGTKTTSEGSGGSGSGGTNDGKKGKPPIVPKRDEEKMRQFRIRNAYKFAQSSFSGVMMTGVMMWFTGNGIQIFSIMVTFNGLFQPIKAILTSGKTFERFGDKNTDVTTPRLMYCVIQLMGLALALRKLNAMGLLPTHASDWLSGLKPPVFYERAYGGTEM</sequence>
<evidence type="ECO:0000313" key="11">
    <source>
        <dbReference type="Proteomes" id="UP000198341"/>
    </source>
</evidence>
<dbReference type="InterPro" id="IPR009445">
    <property type="entry name" value="TMEM85/Emc4"/>
</dbReference>
<evidence type="ECO:0000313" key="10">
    <source>
        <dbReference type="EMBL" id="CCO16698.1"/>
    </source>
</evidence>
<evidence type="ECO:0000256" key="1">
    <source>
        <dbReference type="ARBA" id="ARBA00004477"/>
    </source>
</evidence>
<dbReference type="STRING" id="41875.K8F563"/>
<feature type="transmembrane region" description="Helical" evidence="9">
    <location>
        <begin position="105"/>
        <end position="124"/>
    </location>
</feature>
<evidence type="ECO:0000256" key="6">
    <source>
        <dbReference type="ARBA" id="ARBA00022989"/>
    </source>
</evidence>
<keyword evidence="4 9" id="KW-0812">Transmembrane</keyword>
<evidence type="ECO:0000256" key="8">
    <source>
        <dbReference type="SAM" id="MobiDB-lite"/>
    </source>
</evidence>
<keyword evidence="5" id="KW-0256">Endoplasmic reticulum</keyword>
<comment type="subcellular location">
    <subcellularLocation>
        <location evidence="1">Endoplasmic reticulum membrane</location>
        <topology evidence="1">Multi-pass membrane protein</topology>
    </subcellularLocation>
</comment>
<evidence type="ECO:0000256" key="2">
    <source>
        <dbReference type="ARBA" id="ARBA00007715"/>
    </source>
</evidence>
<keyword evidence="11" id="KW-1185">Reference proteome</keyword>
<dbReference type="GeneID" id="19015633"/>